<proteinExistence type="predicted"/>
<keyword evidence="1" id="KW-0472">Membrane</keyword>
<gene>
    <name evidence="2" type="ORF">X802_00935</name>
</gene>
<accession>A0A0X1KI32</accession>
<protein>
    <submittedName>
        <fullName evidence="2">Uncharacterized protein</fullName>
    </submittedName>
</protein>
<dbReference type="GeneID" id="27134227"/>
<name>A0A0X1KI32_9EURY</name>
<evidence type="ECO:0000313" key="3">
    <source>
        <dbReference type="Proteomes" id="UP000062043"/>
    </source>
</evidence>
<dbReference type="STRING" id="1432656.X802_00935"/>
<dbReference type="AlphaFoldDB" id="A0A0X1KI32"/>
<evidence type="ECO:0000256" key="1">
    <source>
        <dbReference type="SAM" id="Phobius"/>
    </source>
</evidence>
<feature type="transmembrane region" description="Helical" evidence="1">
    <location>
        <begin position="7"/>
        <end position="25"/>
    </location>
</feature>
<organism evidence="2 3">
    <name type="scientific">Thermococcus guaymasensis DSM 11113</name>
    <dbReference type="NCBI Taxonomy" id="1432656"/>
    <lineage>
        <taxon>Archaea</taxon>
        <taxon>Methanobacteriati</taxon>
        <taxon>Methanobacteriota</taxon>
        <taxon>Thermococci</taxon>
        <taxon>Thermococcales</taxon>
        <taxon>Thermococcaceae</taxon>
        <taxon>Thermococcus</taxon>
    </lineage>
</organism>
<keyword evidence="1" id="KW-0812">Transmembrane</keyword>
<reference evidence="2 3" key="1">
    <citation type="submission" date="2014-01" db="EMBL/GenBank/DDBJ databases">
        <title>Genome sequencing of Thermococcus guaymasensis.</title>
        <authorList>
            <person name="Zhang X."/>
            <person name="Alvare G."/>
            <person name="Fristensky B."/>
            <person name="Chen L."/>
            <person name="Suen T."/>
            <person name="Chen Q."/>
            <person name="Ma K."/>
        </authorList>
    </citation>
    <scope>NUCLEOTIDE SEQUENCE [LARGE SCALE GENOMIC DNA]</scope>
    <source>
        <strain evidence="2 3">DSM 11113</strain>
    </source>
</reference>
<evidence type="ECO:0000313" key="2">
    <source>
        <dbReference type="EMBL" id="AJC70915.1"/>
    </source>
</evidence>
<dbReference type="KEGG" id="tgy:X802_00935"/>
<dbReference type="RefSeq" id="WP_179943908.1">
    <property type="nucleotide sequence ID" value="NZ_CP007140.1"/>
</dbReference>
<dbReference type="PATRIC" id="fig|1432656.3.peg.185"/>
<dbReference type="OrthoDB" id="101401at2157"/>
<keyword evidence="1" id="KW-1133">Transmembrane helix</keyword>
<keyword evidence="3" id="KW-1185">Reference proteome</keyword>
<sequence>MRKSERQLITIGLVVLFAAIAWWAYNQYGADTGVLLNLDNQSNSTETYQLAISDLSASVDQSTGHVIVAFKLANEEHFNISSVEVLYALNVADPNNATYAPINATEANGTYKAEIPASFGDTVYYKVKVVYDTGKELVTDVHTITVVDTTAPTATLSIDYNATTGNATITVNATDNDAIDKVILFYAVTADGNLTNVAFSNVTLNVSPYSYTLTVDSNTTDSTYYYLDVYAEVYDLSGNMARVPANGTVQLYANETKTITG</sequence>
<dbReference type="Proteomes" id="UP000062043">
    <property type="component" value="Chromosome"/>
</dbReference>
<dbReference type="EMBL" id="CP007140">
    <property type="protein sequence ID" value="AJC70915.1"/>
    <property type="molecule type" value="Genomic_DNA"/>
</dbReference>